<reference evidence="9 10" key="1">
    <citation type="submission" date="2018-05" db="EMBL/GenBank/DDBJ databases">
        <title>Genomic analysis of Gracilibacillus dipsosauri DD1 reveals novel features of a salt-tolerant amylase.</title>
        <authorList>
            <person name="Deutch C.E."/>
            <person name="Yang S."/>
        </authorList>
    </citation>
    <scope>NUCLEOTIDE SEQUENCE [LARGE SCALE GENOMIC DNA]</scope>
    <source>
        <strain evidence="9 10">DD1</strain>
    </source>
</reference>
<dbReference type="Pfam" id="PF01925">
    <property type="entry name" value="TauE"/>
    <property type="match status" value="1"/>
</dbReference>
<evidence type="ECO:0000256" key="4">
    <source>
        <dbReference type="ARBA" id="ARBA00022475"/>
    </source>
</evidence>
<evidence type="ECO:0000313" key="10">
    <source>
        <dbReference type="Proteomes" id="UP000245624"/>
    </source>
</evidence>
<feature type="transmembrane region" description="Helical" evidence="8">
    <location>
        <begin position="125"/>
        <end position="149"/>
    </location>
</feature>
<dbReference type="EMBL" id="QGTD01000008">
    <property type="protein sequence ID" value="PWU68260.1"/>
    <property type="molecule type" value="Genomic_DNA"/>
</dbReference>
<evidence type="ECO:0000256" key="1">
    <source>
        <dbReference type="ARBA" id="ARBA00004651"/>
    </source>
</evidence>
<keyword evidence="7 8" id="KW-0472">Membrane</keyword>
<evidence type="ECO:0000256" key="5">
    <source>
        <dbReference type="ARBA" id="ARBA00022692"/>
    </source>
</evidence>
<evidence type="ECO:0000256" key="3">
    <source>
        <dbReference type="ARBA" id="ARBA00022448"/>
    </source>
</evidence>
<comment type="similarity">
    <text evidence="2 8">Belongs to the 4-toluene sulfonate uptake permease (TSUP) (TC 2.A.102) family.</text>
</comment>
<keyword evidence="3" id="KW-0813">Transport</keyword>
<comment type="subcellular location">
    <subcellularLocation>
        <location evidence="1 8">Cell membrane</location>
        <topology evidence="1 8">Multi-pass membrane protein</topology>
    </subcellularLocation>
</comment>
<dbReference type="InterPro" id="IPR002781">
    <property type="entry name" value="TM_pro_TauE-like"/>
</dbReference>
<evidence type="ECO:0000313" key="9">
    <source>
        <dbReference type="EMBL" id="PWU68260.1"/>
    </source>
</evidence>
<proteinExistence type="inferred from homology"/>
<feature type="transmembrane region" description="Helical" evidence="8">
    <location>
        <begin position="161"/>
        <end position="181"/>
    </location>
</feature>
<name>A0A317KZP6_9BACI</name>
<dbReference type="PANTHER" id="PTHR30269">
    <property type="entry name" value="TRANSMEMBRANE PROTEIN YFCA"/>
    <property type="match status" value="1"/>
</dbReference>
<feature type="transmembrane region" description="Helical" evidence="8">
    <location>
        <begin position="193"/>
        <end position="211"/>
    </location>
</feature>
<keyword evidence="4 8" id="KW-1003">Cell membrane</keyword>
<keyword evidence="5 8" id="KW-0812">Transmembrane</keyword>
<gene>
    <name evidence="9" type="ORF">DLJ74_07340</name>
</gene>
<evidence type="ECO:0000256" key="8">
    <source>
        <dbReference type="RuleBase" id="RU363041"/>
    </source>
</evidence>
<keyword evidence="6 8" id="KW-1133">Transmembrane helix</keyword>
<evidence type="ECO:0000256" key="2">
    <source>
        <dbReference type="ARBA" id="ARBA00009142"/>
    </source>
</evidence>
<dbReference type="RefSeq" id="WP_054859084.1">
    <property type="nucleotide sequence ID" value="NZ_QGTD01000008.1"/>
</dbReference>
<comment type="caution">
    <text evidence="9">The sequence shown here is derived from an EMBL/GenBank/DDBJ whole genome shotgun (WGS) entry which is preliminary data.</text>
</comment>
<evidence type="ECO:0000256" key="7">
    <source>
        <dbReference type="ARBA" id="ARBA00023136"/>
    </source>
</evidence>
<protein>
    <recommendedName>
        <fullName evidence="8">Probable membrane transporter protein</fullName>
    </recommendedName>
</protein>
<dbReference type="InterPro" id="IPR052017">
    <property type="entry name" value="TSUP"/>
</dbReference>
<feature type="transmembrane region" description="Helical" evidence="8">
    <location>
        <begin position="73"/>
        <end position="90"/>
    </location>
</feature>
<feature type="transmembrane region" description="Helical" evidence="8">
    <location>
        <begin position="217"/>
        <end position="235"/>
    </location>
</feature>
<dbReference type="Proteomes" id="UP000245624">
    <property type="component" value="Unassembled WGS sequence"/>
</dbReference>
<dbReference type="OrthoDB" id="7843147at2"/>
<organism evidence="9 10">
    <name type="scientific">Gracilibacillus dipsosauri</name>
    <dbReference type="NCBI Taxonomy" id="178340"/>
    <lineage>
        <taxon>Bacteria</taxon>
        <taxon>Bacillati</taxon>
        <taxon>Bacillota</taxon>
        <taxon>Bacilli</taxon>
        <taxon>Bacillales</taxon>
        <taxon>Bacillaceae</taxon>
        <taxon>Gracilibacillus</taxon>
    </lineage>
</organism>
<dbReference type="GO" id="GO:0005886">
    <property type="term" value="C:plasma membrane"/>
    <property type="evidence" value="ECO:0007669"/>
    <property type="project" value="UniProtKB-SubCell"/>
</dbReference>
<dbReference type="PANTHER" id="PTHR30269:SF37">
    <property type="entry name" value="MEMBRANE TRANSPORTER PROTEIN"/>
    <property type="match status" value="1"/>
</dbReference>
<feature type="transmembrane region" description="Helical" evidence="8">
    <location>
        <begin position="43"/>
        <end position="61"/>
    </location>
</feature>
<sequence length="242" mass="27196">MDALFIFMVIILVASILQTSTGFGFSIMATPFLLYLFRPQEAIQINIILSLIISLALMWKIRSEVDFQLFKRFTLGSLFGIPLGIVIFLIMNLSIFKLSVSCLLLFLTLLLIVKFKIKATPFRDYIIGGLSGVLTTSIGMPGPPLLLYFTGTATKKEKLRATTLAFYLFIYFVSLLTQITFAGTSKLIWESSLFVIPVVILGLLLGNYLFTLFTEKIFRITTYILLCSSGLYLLLDSIIDLF</sequence>
<dbReference type="AlphaFoldDB" id="A0A317KZP6"/>
<accession>A0A317KZP6</accession>
<keyword evidence="10" id="KW-1185">Reference proteome</keyword>
<evidence type="ECO:0000256" key="6">
    <source>
        <dbReference type="ARBA" id="ARBA00022989"/>
    </source>
</evidence>